<organism evidence="2 3">
    <name type="scientific">Ornithinimicrobium cryptoxanthini</name>
    <dbReference type="NCBI Taxonomy" id="2934161"/>
    <lineage>
        <taxon>Bacteria</taxon>
        <taxon>Bacillati</taxon>
        <taxon>Actinomycetota</taxon>
        <taxon>Actinomycetes</taxon>
        <taxon>Micrococcales</taxon>
        <taxon>Ornithinimicrobiaceae</taxon>
        <taxon>Ornithinimicrobium</taxon>
    </lineage>
</organism>
<dbReference type="RefSeq" id="WP_252620222.1">
    <property type="nucleotide sequence ID" value="NZ_CP099490.1"/>
</dbReference>
<sequence length="445" mass="46203">MTSSALPVVVIGAGPIGLAAAAELVVREQDVIVLERGERAADAVRQWGHVRLFSPWSEVTSPAAVALLEAAGWEHPDRAAYPTGAEWSRDYLEPLAQLLGERVRTSSQVIGVARLDRDLLVDSGRDEQPFVLHVSSPGGTHDRVLARAVIDCSGTWSSPNPLGAEGYPAAGEDAATGQVLHGMPDPVRDLTRFQGASTAVVGSGASALTALIALTSAPLHTADSRVVWVVRRGAVGSAFGGGELDELPARGALGTRVRTAVQEGLIEVVTGFRVSAVERHGRQVALWAADGRHMDGLDQVVGATGFRPDLTFLSEVRLDLDARLQAPTALAPGIDPNLHSCGSVQPHGFEVLAQPERELFLAGMKSYGRAPSFLAMTGHEQVRSIAAALAGDLVAARAVELQLPDTGVCGGAGLFDEEPGAGGGCCGTDPGPQPLTLTAPAGVAR</sequence>
<proteinExistence type="predicted"/>
<protein>
    <submittedName>
        <fullName evidence="2">NAD(P)-binding domain-containing protein</fullName>
    </submittedName>
</protein>
<gene>
    <name evidence="2" type="ORF">NF557_14335</name>
</gene>
<dbReference type="SUPFAM" id="SSF51905">
    <property type="entry name" value="FAD/NAD(P)-binding domain"/>
    <property type="match status" value="1"/>
</dbReference>
<dbReference type="EMBL" id="CP099490">
    <property type="protein sequence ID" value="USQ75773.1"/>
    <property type="molecule type" value="Genomic_DNA"/>
</dbReference>
<dbReference type="Gene3D" id="3.50.50.60">
    <property type="entry name" value="FAD/NAD(P)-binding domain"/>
    <property type="match status" value="1"/>
</dbReference>
<keyword evidence="3" id="KW-1185">Reference proteome</keyword>
<accession>A0ABY4YGB3</accession>
<dbReference type="PRINTS" id="PR00368">
    <property type="entry name" value="FADPNR"/>
</dbReference>
<evidence type="ECO:0000313" key="3">
    <source>
        <dbReference type="Proteomes" id="UP001056535"/>
    </source>
</evidence>
<dbReference type="InterPro" id="IPR050982">
    <property type="entry name" value="Auxin_biosynth/cation_transpt"/>
</dbReference>
<dbReference type="Proteomes" id="UP001056535">
    <property type="component" value="Chromosome"/>
</dbReference>
<dbReference type="InterPro" id="IPR036188">
    <property type="entry name" value="FAD/NAD-bd_sf"/>
</dbReference>
<name>A0ABY4YGB3_9MICO</name>
<dbReference type="Pfam" id="PF13738">
    <property type="entry name" value="Pyr_redox_3"/>
    <property type="match status" value="1"/>
</dbReference>
<dbReference type="PANTHER" id="PTHR43539:SF78">
    <property type="entry name" value="FLAVIN-CONTAINING MONOOXYGENASE"/>
    <property type="match status" value="1"/>
</dbReference>
<reference evidence="2" key="1">
    <citation type="submission" date="2022-06" db="EMBL/GenBank/DDBJ databases">
        <title>Ornithinimicrobium JY.X270.</title>
        <authorList>
            <person name="Huang Y."/>
        </authorList>
    </citation>
    <scope>NUCLEOTIDE SEQUENCE</scope>
    <source>
        <strain evidence="2">JY.X270</strain>
    </source>
</reference>
<keyword evidence="1" id="KW-0560">Oxidoreductase</keyword>
<evidence type="ECO:0000313" key="2">
    <source>
        <dbReference type="EMBL" id="USQ75773.1"/>
    </source>
</evidence>
<dbReference type="PANTHER" id="PTHR43539">
    <property type="entry name" value="FLAVIN-BINDING MONOOXYGENASE-LIKE PROTEIN (AFU_ORTHOLOGUE AFUA_4G09220)"/>
    <property type="match status" value="1"/>
</dbReference>
<evidence type="ECO:0000256" key="1">
    <source>
        <dbReference type="ARBA" id="ARBA00023002"/>
    </source>
</evidence>